<dbReference type="OMA" id="TKCKSEW"/>
<dbReference type="SMART" id="SM00034">
    <property type="entry name" value="CLECT"/>
    <property type="match status" value="1"/>
</dbReference>
<dbReference type="InterPro" id="IPR008160">
    <property type="entry name" value="Collagen"/>
</dbReference>
<dbReference type="PROSITE" id="PS00615">
    <property type="entry name" value="C_TYPE_LECTIN_1"/>
    <property type="match status" value="1"/>
</dbReference>
<evidence type="ECO:0000256" key="9">
    <source>
        <dbReference type="ARBA" id="ARBA00022989"/>
    </source>
</evidence>
<dbReference type="InterPro" id="IPR001304">
    <property type="entry name" value="C-type_lectin-like"/>
</dbReference>
<dbReference type="InterPro" id="IPR018378">
    <property type="entry name" value="C-type_lectin_CS"/>
</dbReference>
<evidence type="ECO:0000256" key="1">
    <source>
        <dbReference type="ARBA" id="ARBA00004606"/>
    </source>
</evidence>
<evidence type="ECO:0000313" key="20">
    <source>
        <dbReference type="RefSeq" id="XP_017328477.1"/>
    </source>
</evidence>
<evidence type="ECO:0000256" key="12">
    <source>
        <dbReference type="ARBA" id="ARBA00023136"/>
    </source>
</evidence>
<reference evidence="19" key="1">
    <citation type="journal article" date="2016" name="Nat. Commun.">
        <title>The channel catfish genome sequence provides insights into the evolution of scale formation in teleosts.</title>
        <authorList>
            <person name="Liu Z."/>
            <person name="Liu S."/>
            <person name="Yao J."/>
            <person name="Bao L."/>
            <person name="Zhang J."/>
            <person name="Li Y."/>
            <person name="Jiang C."/>
            <person name="Sun L."/>
            <person name="Wang R."/>
            <person name="Zhang Y."/>
            <person name="Zhou T."/>
            <person name="Zeng Q."/>
            <person name="Fu Q."/>
            <person name="Gao S."/>
            <person name="Li N."/>
            <person name="Koren S."/>
            <person name="Jiang Y."/>
            <person name="Zimin A."/>
            <person name="Xu P."/>
            <person name="Phillippy A.M."/>
            <person name="Geng X."/>
            <person name="Song L."/>
            <person name="Sun F."/>
            <person name="Li C."/>
            <person name="Wang X."/>
            <person name="Chen A."/>
            <person name="Jin Y."/>
            <person name="Yuan Z."/>
            <person name="Yang Y."/>
            <person name="Tan S."/>
            <person name="Peatman E."/>
            <person name="Lu J."/>
            <person name="Qin Z."/>
            <person name="Dunham R."/>
            <person name="Li Z."/>
            <person name="Sonstegard T."/>
            <person name="Feng J."/>
            <person name="Danzmann R.G."/>
            <person name="Schroeder S."/>
            <person name="Scheffler B."/>
            <person name="Duke M.V."/>
            <person name="Ballard L."/>
            <person name="Kucuktas H."/>
            <person name="Kaltenboeck L."/>
            <person name="Liu H."/>
            <person name="Armbruster J."/>
            <person name="Xie Y."/>
            <person name="Kirby M.L."/>
            <person name="Tian Y."/>
            <person name="Flanagan M.E."/>
            <person name="Mu W."/>
            <person name="Waldbieser G.C."/>
        </authorList>
    </citation>
    <scope>NUCLEOTIDE SEQUENCE [LARGE SCALE GENOMIC DNA]</scope>
    <source>
        <strain evidence="19">SDA103</strain>
    </source>
</reference>
<dbReference type="Gene3D" id="3.10.100.10">
    <property type="entry name" value="Mannose-Binding Protein A, subunit A"/>
    <property type="match status" value="1"/>
</dbReference>
<evidence type="ECO:0000256" key="7">
    <source>
        <dbReference type="ARBA" id="ARBA00022837"/>
    </source>
</evidence>
<evidence type="ECO:0000256" key="6">
    <source>
        <dbReference type="ARBA" id="ARBA00022737"/>
    </source>
</evidence>
<feature type="coiled-coil region" evidence="15">
    <location>
        <begin position="73"/>
        <end position="118"/>
    </location>
</feature>
<evidence type="ECO:0000256" key="13">
    <source>
        <dbReference type="ARBA" id="ARBA00023157"/>
    </source>
</evidence>
<keyword evidence="13" id="KW-1015">Disulfide bond</keyword>
<feature type="transmembrane region" description="Helical" evidence="17">
    <location>
        <begin position="39"/>
        <end position="60"/>
    </location>
</feature>
<feature type="compositionally biased region" description="Pro residues" evidence="16">
    <location>
        <begin position="558"/>
        <end position="572"/>
    </location>
</feature>
<dbReference type="GO" id="GO:0030246">
    <property type="term" value="F:carbohydrate binding"/>
    <property type="evidence" value="ECO:0007669"/>
    <property type="project" value="UniProtKB-KW"/>
</dbReference>
<sequence>MMKDEFAEEEDVQSFGYKRFGFQEGTQCTKCKSEWALKAAIGLLYVLCIFLIIAVAVLGYKVVQKVDGVSKGMHNYEGKISAMETDVRKINNESGLKLKNTSSELQVFRSALSELRQKLAACSDSVNSNAAVLQQLQASSQDVLSLQGYLHSQLNAHASALHSANATLFSVAANTPVLQQDTARLQHNLQTHINAQRMLQLSIDRLNFTQTQQDTITAALQHTTEAADTNMQSVYSDMLTVQRETQRVGGIEDWIREKITNLERVEFNASTYVLSTAQGLREVNMQLGSISSQIVNISTHSDGNAANLRELQEQQQDYGSRTSSRFDRMEEQLDAAEENVDRVTGIMSYTTWMLGGVNGELGALRSCSETVGQHSDILLNLNRTLTETQADGSALKSQQDDLSARLDKEVSSLSMIMEEMKLVDSKHSQLITNFTVLQGPPGPRGPRGEKGLPGAVGPAGQKGERGDKGEAGVLGAHGEKGSAGPPGFSGISGMQGPRGSPGQKGSRGSGGRAGPQGTKGDPGTPGLPGRDGMPGPLGSQGPPGIRGPVGPVGDPGHMGPPGPMGIPGPPGLPGRATPIPTILAPLEGTSSLVATGSLPGVGCPADWVRFTNSCYFFSTEKLTFDNALQKCNGMSSSMVIINDNEEQGWLQLHIVGRDYFWLGLSDRQKENVWRWVDGSEPTFKKWGLGQPDNWSHGHDEGEDCAGLVTGGNWNDFYCHDQLGFICERAVNS</sequence>
<dbReference type="InterPro" id="IPR058762">
    <property type="entry name" value="COLEC12_dom"/>
</dbReference>
<dbReference type="Pfam" id="PF01391">
    <property type="entry name" value="Collagen"/>
    <property type="match status" value="2"/>
</dbReference>
<keyword evidence="10 15" id="KW-0175">Coiled coil</keyword>
<feature type="region of interest" description="Disordered" evidence="16">
    <location>
        <begin position="435"/>
        <end position="577"/>
    </location>
</feature>
<dbReference type="GO" id="GO:0005581">
    <property type="term" value="C:collagen trimer"/>
    <property type="evidence" value="ECO:0007669"/>
    <property type="project" value="UniProtKB-KW"/>
</dbReference>
<dbReference type="Pfam" id="PF26004">
    <property type="entry name" value="COLEC12"/>
    <property type="match status" value="1"/>
</dbReference>
<keyword evidence="3 17" id="KW-0812">Transmembrane</keyword>
<evidence type="ECO:0000259" key="18">
    <source>
        <dbReference type="PROSITE" id="PS50041"/>
    </source>
</evidence>
<evidence type="ECO:0000256" key="11">
    <source>
        <dbReference type="ARBA" id="ARBA00023119"/>
    </source>
</evidence>
<dbReference type="InterPro" id="IPR016186">
    <property type="entry name" value="C-type_lectin-like/link_sf"/>
</dbReference>
<feature type="domain" description="C-type lectin" evidence="18">
    <location>
        <begin position="610"/>
        <end position="727"/>
    </location>
</feature>
<dbReference type="KEGG" id="ipu:108268179"/>
<reference evidence="20" key="2">
    <citation type="submission" date="2025-08" db="UniProtKB">
        <authorList>
            <consortium name="RefSeq"/>
        </authorList>
    </citation>
    <scope>IDENTIFICATION</scope>
    <source>
        <tissue evidence="20">Blood</tissue>
    </source>
</reference>
<dbReference type="InterPro" id="IPR033989">
    <property type="entry name" value="CD209-like_CTLD"/>
</dbReference>
<gene>
    <name evidence="20" type="primary">LOC108268179</name>
</gene>
<dbReference type="Pfam" id="PF00059">
    <property type="entry name" value="Lectin_C"/>
    <property type="match status" value="1"/>
</dbReference>
<dbReference type="PANTHER" id="PTHR22803">
    <property type="entry name" value="MANNOSE, PHOSPHOLIPASE, LECTIN RECEPTOR RELATED"/>
    <property type="match status" value="1"/>
</dbReference>
<evidence type="ECO:0000256" key="17">
    <source>
        <dbReference type="SAM" id="Phobius"/>
    </source>
</evidence>
<dbReference type="OrthoDB" id="9896688at2759"/>
<dbReference type="STRING" id="7998.ENSIPUP00000009635"/>
<keyword evidence="5" id="KW-0430">Lectin</keyword>
<feature type="coiled-coil region" evidence="15">
    <location>
        <begin position="319"/>
        <end position="346"/>
    </location>
</feature>
<keyword evidence="4" id="KW-0479">Metal-binding</keyword>
<evidence type="ECO:0000256" key="8">
    <source>
        <dbReference type="ARBA" id="ARBA00022968"/>
    </source>
</evidence>
<dbReference type="InterPro" id="IPR050111">
    <property type="entry name" value="C-type_lectin/snaclec_domain"/>
</dbReference>
<evidence type="ECO:0000256" key="10">
    <source>
        <dbReference type="ARBA" id="ARBA00023054"/>
    </source>
</evidence>
<protein>
    <recommendedName>
        <fullName evidence="2">Collectin-12</fullName>
    </recommendedName>
</protein>
<feature type="compositionally biased region" description="Gly residues" evidence="16">
    <location>
        <begin position="505"/>
        <end position="514"/>
    </location>
</feature>
<dbReference type="SUPFAM" id="SSF56436">
    <property type="entry name" value="C-type lectin-like"/>
    <property type="match status" value="1"/>
</dbReference>
<proteinExistence type="predicted"/>
<keyword evidence="8" id="KW-0735">Signal-anchor</keyword>
<keyword evidence="14" id="KW-0675">Receptor</keyword>
<organism evidence="19 20">
    <name type="scientific">Ictalurus punctatus</name>
    <name type="common">Channel catfish</name>
    <name type="synonym">Silurus punctatus</name>
    <dbReference type="NCBI Taxonomy" id="7998"/>
    <lineage>
        <taxon>Eukaryota</taxon>
        <taxon>Metazoa</taxon>
        <taxon>Chordata</taxon>
        <taxon>Craniata</taxon>
        <taxon>Vertebrata</taxon>
        <taxon>Euteleostomi</taxon>
        <taxon>Actinopterygii</taxon>
        <taxon>Neopterygii</taxon>
        <taxon>Teleostei</taxon>
        <taxon>Ostariophysi</taxon>
        <taxon>Siluriformes</taxon>
        <taxon>Ictaluridae</taxon>
        <taxon>Ictalurus</taxon>
    </lineage>
</organism>
<dbReference type="PROSITE" id="PS50041">
    <property type="entry name" value="C_TYPE_LECTIN_2"/>
    <property type="match status" value="1"/>
</dbReference>
<dbReference type="InterPro" id="IPR016187">
    <property type="entry name" value="CTDL_fold"/>
</dbReference>
<keyword evidence="6" id="KW-0677">Repeat</keyword>
<evidence type="ECO:0000256" key="5">
    <source>
        <dbReference type="ARBA" id="ARBA00022734"/>
    </source>
</evidence>
<keyword evidence="19" id="KW-1185">Reference proteome</keyword>
<accession>A0A2D0RD57</accession>
<feature type="compositionally biased region" description="Low complexity" evidence="16">
    <location>
        <begin position="542"/>
        <end position="557"/>
    </location>
</feature>
<name>A0A2D0RD57_ICTPU</name>
<dbReference type="GeneID" id="108268179"/>
<keyword evidence="7" id="KW-0106">Calcium</keyword>
<evidence type="ECO:0000256" key="15">
    <source>
        <dbReference type="SAM" id="Coils"/>
    </source>
</evidence>
<evidence type="ECO:0000256" key="14">
    <source>
        <dbReference type="ARBA" id="ARBA00023170"/>
    </source>
</evidence>
<dbReference type="Proteomes" id="UP000221080">
    <property type="component" value="Chromosome 7"/>
</dbReference>
<dbReference type="CDD" id="cd03590">
    <property type="entry name" value="CLECT_DC-SIGN_like"/>
    <property type="match status" value="1"/>
</dbReference>
<dbReference type="AlphaFoldDB" id="A0A2D0RD57"/>
<keyword evidence="11" id="KW-0176">Collagen</keyword>
<evidence type="ECO:0000256" key="4">
    <source>
        <dbReference type="ARBA" id="ARBA00022723"/>
    </source>
</evidence>
<dbReference type="RefSeq" id="XP_017328477.1">
    <property type="nucleotide sequence ID" value="XM_017472988.3"/>
</dbReference>
<evidence type="ECO:0000256" key="3">
    <source>
        <dbReference type="ARBA" id="ARBA00022692"/>
    </source>
</evidence>
<evidence type="ECO:0000256" key="2">
    <source>
        <dbReference type="ARBA" id="ARBA00017460"/>
    </source>
</evidence>
<evidence type="ECO:0000256" key="16">
    <source>
        <dbReference type="SAM" id="MobiDB-lite"/>
    </source>
</evidence>
<keyword evidence="12 17" id="KW-0472">Membrane</keyword>
<comment type="subcellular location">
    <subcellularLocation>
        <location evidence="1">Membrane</location>
        <topology evidence="1">Single-pass type II membrane protein</topology>
    </subcellularLocation>
</comment>
<keyword evidence="9 17" id="KW-1133">Transmembrane helix</keyword>
<evidence type="ECO:0000313" key="19">
    <source>
        <dbReference type="Proteomes" id="UP000221080"/>
    </source>
</evidence>